<comment type="caution">
    <text evidence="1">The sequence shown here is derived from an EMBL/GenBank/DDBJ whole genome shotgun (WGS) entry which is preliminary data.</text>
</comment>
<keyword evidence="2" id="KW-1185">Reference proteome</keyword>
<dbReference type="SUPFAM" id="SSF48295">
    <property type="entry name" value="TrpR-like"/>
    <property type="match status" value="1"/>
</dbReference>
<proteinExistence type="predicted"/>
<dbReference type="InterPro" id="IPR010921">
    <property type="entry name" value="Trp_repressor/repl_initiator"/>
</dbReference>
<gene>
    <name evidence="1" type="ORF">B0I22_0862</name>
</gene>
<accession>A0A4R8IIG1</accession>
<evidence type="ECO:0008006" key="3">
    <source>
        <dbReference type="Google" id="ProtNLM"/>
    </source>
</evidence>
<dbReference type="AlphaFoldDB" id="A0A4R8IIG1"/>
<reference evidence="1 2" key="1">
    <citation type="submission" date="2019-03" db="EMBL/GenBank/DDBJ databases">
        <title>Genomic Encyclopedia of Type Strains, Phase III (KMG-III): the genomes of soil and plant-associated and newly described type strains.</title>
        <authorList>
            <person name="Whitman W."/>
        </authorList>
    </citation>
    <scope>NUCLEOTIDE SEQUENCE [LARGE SCALE GENOMIC DNA]</scope>
    <source>
        <strain evidence="1 2">CGMCC 1.12802</strain>
    </source>
</reference>
<organism evidence="1 2">
    <name type="scientific">Epilithonimonas xixisoli</name>
    <dbReference type="NCBI Taxonomy" id="1476462"/>
    <lineage>
        <taxon>Bacteria</taxon>
        <taxon>Pseudomonadati</taxon>
        <taxon>Bacteroidota</taxon>
        <taxon>Flavobacteriia</taxon>
        <taxon>Flavobacteriales</taxon>
        <taxon>Weeksellaceae</taxon>
        <taxon>Chryseobacterium group</taxon>
        <taxon>Epilithonimonas</taxon>
    </lineage>
</organism>
<dbReference type="Proteomes" id="UP000295313">
    <property type="component" value="Unassembled WGS sequence"/>
</dbReference>
<evidence type="ECO:0000313" key="2">
    <source>
        <dbReference type="Proteomes" id="UP000295313"/>
    </source>
</evidence>
<name>A0A4R8IIG1_9FLAO</name>
<dbReference type="GO" id="GO:0043565">
    <property type="term" value="F:sequence-specific DNA binding"/>
    <property type="evidence" value="ECO:0007669"/>
    <property type="project" value="InterPro"/>
</dbReference>
<evidence type="ECO:0000313" key="1">
    <source>
        <dbReference type="EMBL" id="TDX86713.1"/>
    </source>
</evidence>
<protein>
    <recommendedName>
        <fullName evidence="3">Helix-turn-helix protein</fullName>
    </recommendedName>
</protein>
<dbReference type="EMBL" id="SOEO01000001">
    <property type="protein sequence ID" value="TDX86713.1"/>
    <property type="molecule type" value="Genomic_DNA"/>
</dbReference>
<sequence length="77" mass="9132">MEKEKLTVMDILTLDTKIFGLKDQSKEIFDQQHRAYDQSAILEILDYQNKQKLTNTQLATHFKLSRNTVTKWKKAFL</sequence>